<reference evidence="1 2" key="1">
    <citation type="journal article" date="2018" name="Sci. Rep.">
        <title>Genomic signatures of local adaptation to the degree of environmental predictability in rotifers.</title>
        <authorList>
            <person name="Franch-Gras L."/>
            <person name="Hahn C."/>
            <person name="Garcia-Roger E.M."/>
            <person name="Carmona M.J."/>
            <person name="Serra M."/>
            <person name="Gomez A."/>
        </authorList>
    </citation>
    <scope>NUCLEOTIDE SEQUENCE [LARGE SCALE GENOMIC DNA]</scope>
    <source>
        <strain evidence="1">HYR1</strain>
    </source>
</reference>
<proteinExistence type="predicted"/>
<dbReference type="EMBL" id="REGN01002595">
    <property type="protein sequence ID" value="RNA27109.1"/>
    <property type="molecule type" value="Genomic_DNA"/>
</dbReference>
<evidence type="ECO:0000313" key="1">
    <source>
        <dbReference type="EMBL" id="RNA27109.1"/>
    </source>
</evidence>
<organism evidence="1 2">
    <name type="scientific">Brachionus plicatilis</name>
    <name type="common">Marine rotifer</name>
    <name type="synonym">Brachionus muelleri</name>
    <dbReference type="NCBI Taxonomy" id="10195"/>
    <lineage>
        <taxon>Eukaryota</taxon>
        <taxon>Metazoa</taxon>
        <taxon>Spiralia</taxon>
        <taxon>Gnathifera</taxon>
        <taxon>Rotifera</taxon>
        <taxon>Eurotatoria</taxon>
        <taxon>Monogononta</taxon>
        <taxon>Pseudotrocha</taxon>
        <taxon>Ploima</taxon>
        <taxon>Brachionidae</taxon>
        <taxon>Brachionus</taxon>
    </lineage>
</organism>
<gene>
    <name evidence="1" type="ORF">BpHYR1_002981</name>
</gene>
<protein>
    <submittedName>
        <fullName evidence="1">Uncharacterized protein</fullName>
    </submittedName>
</protein>
<name>A0A3M7RUJ1_BRAPC</name>
<accession>A0A3M7RUJ1</accession>
<keyword evidence="2" id="KW-1185">Reference proteome</keyword>
<dbReference type="Proteomes" id="UP000276133">
    <property type="component" value="Unassembled WGS sequence"/>
</dbReference>
<evidence type="ECO:0000313" key="2">
    <source>
        <dbReference type="Proteomes" id="UP000276133"/>
    </source>
</evidence>
<dbReference type="AlphaFoldDB" id="A0A3M7RUJ1"/>
<comment type="caution">
    <text evidence="1">The sequence shown here is derived from an EMBL/GenBank/DDBJ whole genome shotgun (WGS) entry which is preliminary data.</text>
</comment>
<sequence>MSDILHKLLEIMLAETKIGSRFNSKFNLFSIVSFVMISLPVKLREKCRSRIANSYKKFDFITTQKANDNKRSRAKEIGLILYSIFGAQD</sequence>